<keyword evidence="2" id="KW-1185">Reference proteome</keyword>
<proteinExistence type="predicted"/>
<reference evidence="1 2" key="1">
    <citation type="submission" date="2022-04" db="EMBL/GenBank/DDBJ databases">
        <title>Leucobacter sp. isolated from rhizosphere of garlic.</title>
        <authorList>
            <person name="Won M."/>
            <person name="Lee C.-M."/>
            <person name="Woen H.-Y."/>
            <person name="Kwon S.-W."/>
        </authorList>
    </citation>
    <scope>NUCLEOTIDE SEQUENCE [LARGE SCALE GENOMIC DNA]</scope>
    <source>
        <strain evidence="1 2">H21R-40</strain>
    </source>
</reference>
<evidence type="ECO:0000313" key="1">
    <source>
        <dbReference type="EMBL" id="UOQ58121.1"/>
    </source>
</evidence>
<dbReference type="RefSeq" id="WP_244729112.1">
    <property type="nucleotide sequence ID" value="NZ_CP095045.1"/>
</dbReference>
<evidence type="ECO:0008006" key="3">
    <source>
        <dbReference type="Google" id="ProtNLM"/>
    </source>
</evidence>
<gene>
    <name evidence="1" type="ORF">MUN78_04545</name>
</gene>
<name>A0ABY4FPA9_9MICO</name>
<sequence length="237" mass="25535">MAEGFAAIPTWMIRDPKVSATAIMVFGSLASRGGLEAVIPSRATIALEARCSVRSVSYALTELENLGVVERLERISDGGARLSSEYVLSNRPRAHAAQGVGTECRAPVQEATSVPLIEVDSSEVDTCASAHAQSAHSFEDWWKAYPLKKDKGRARTAYRTALKKTSHEVLVAAAIAYRDDPNRVQAFTKYPASWLNAEAWDNGPLPQRAAPGGTAVERMEARLRGLGAEGVQRELGA</sequence>
<organism evidence="1 2">
    <name type="scientific">Leucobacter allii</name>
    <dbReference type="NCBI Taxonomy" id="2932247"/>
    <lineage>
        <taxon>Bacteria</taxon>
        <taxon>Bacillati</taxon>
        <taxon>Actinomycetota</taxon>
        <taxon>Actinomycetes</taxon>
        <taxon>Micrococcales</taxon>
        <taxon>Microbacteriaceae</taxon>
        <taxon>Leucobacter</taxon>
    </lineage>
</organism>
<dbReference type="Proteomes" id="UP000831786">
    <property type="component" value="Chromosome"/>
</dbReference>
<dbReference type="EMBL" id="CP095045">
    <property type="protein sequence ID" value="UOQ58121.1"/>
    <property type="molecule type" value="Genomic_DNA"/>
</dbReference>
<evidence type="ECO:0000313" key="2">
    <source>
        <dbReference type="Proteomes" id="UP000831786"/>
    </source>
</evidence>
<accession>A0ABY4FPA9</accession>
<protein>
    <recommendedName>
        <fullName evidence="3">Helix-turn-helix domain-containing protein</fullName>
    </recommendedName>
</protein>